<dbReference type="EMBL" id="JHEG04000001">
    <property type="protein sequence ID" value="KAF3889322.1"/>
    <property type="molecule type" value="Genomic_DNA"/>
</dbReference>
<evidence type="ECO:0000256" key="3">
    <source>
        <dbReference type="ARBA" id="ARBA00023004"/>
    </source>
</evidence>
<dbReference type="InterPro" id="IPR018506">
    <property type="entry name" value="Cyt_B5_heme-BS"/>
</dbReference>
<evidence type="ECO:0000259" key="6">
    <source>
        <dbReference type="PROSITE" id="PS50255"/>
    </source>
</evidence>
<keyword evidence="8" id="KW-1185">Reference proteome</keyword>
<evidence type="ECO:0000256" key="4">
    <source>
        <dbReference type="SAM" id="MobiDB-lite"/>
    </source>
</evidence>
<dbReference type="OrthoDB" id="8173637at2"/>
<dbReference type="GO" id="GO:0016020">
    <property type="term" value="C:membrane"/>
    <property type="evidence" value="ECO:0007669"/>
    <property type="project" value="TreeGrafter"/>
</dbReference>
<protein>
    <submittedName>
        <fullName evidence="7">Cytochrome b5 domain-containing protein</fullName>
    </submittedName>
</protein>
<dbReference type="AlphaFoldDB" id="A0A8S9TCH8"/>
<dbReference type="GO" id="GO:0008610">
    <property type="term" value="P:lipid biosynthetic process"/>
    <property type="evidence" value="ECO:0007669"/>
    <property type="project" value="UniProtKB-ARBA"/>
</dbReference>
<dbReference type="Proteomes" id="UP000029738">
    <property type="component" value="Unassembled WGS sequence"/>
</dbReference>
<feature type="transmembrane region" description="Helical" evidence="5">
    <location>
        <begin position="364"/>
        <end position="384"/>
    </location>
</feature>
<dbReference type="PANTHER" id="PTHR19353:SF19">
    <property type="entry name" value="DELTA(5) FATTY ACID DESATURASE C-RELATED"/>
    <property type="match status" value="1"/>
</dbReference>
<dbReference type="Pfam" id="PF00173">
    <property type="entry name" value="Cyt-b5"/>
    <property type="match status" value="1"/>
</dbReference>
<dbReference type="GO" id="GO:0006631">
    <property type="term" value="P:fatty acid metabolic process"/>
    <property type="evidence" value="ECO:0007669"/>
    <property type="project" value="UniProtKB-ARBA"/>
</dbReference>
<dbReference type="InterPro" id="IPR012171">
    <property type="entry name" value="Fatty_acid_desaturase"/>
</dbReference>
<proteinExistence type="predicted"/>
<dbReference type="PANTHER" id="PTHR19353">
    <property type="entry name" value="FATTY ACID DESATURASE 2"/>
    <property type="match status" value="1"/>
</dbReference>
<feature type="compositionally biased region" description="Basic and acidic residues" evidence="4">
    <location>
        <begin position="65"/>
        <end position="81"/>
    </location>
</feature>
<dbReference type="PROSITE" id="PS50255">
    <property type="entry name" value="CYTOCHROME_B5_2"/>
    <property type="match status" value="1"/>
</dbReference>
<evidence type="ECO:0000256" key="5">
    <source>
        <dbReference type="SAM" id="Phobius"/>
    </source>
</evidence>
<feature type="compositionally biased region" description="Basic and acidic residues" evidence="4">
    <location>
        <begin position="18"/>
        <end position="33"/>
    </location>
</feature>
<gene>
    <name evidence="7" type="ORF">DA73_0400030450</name>
</gene>
<reference evidence="7" key="2">
    <citation type="submission" date="2019-11" db="EMBL/GenBank/DDBJ databases">
        <title>Improved Assembly of Tolypothrix boutellei genome.</title>
        <authorList>
            <person name="Sarangi A.N."/>
            <person name="Mukherjee M."/>
            <person name="Ghosh S."/>
            <person name="Singh D."/>
            <person name="Das A."/>
            <person name="Kant S."/>
            <person name="Prusty A."/>
            <person name="Tripathy S."/>
        </authorList>
    </citation>
    <scope>NUCLEOTIDE SEQUENCE</scope>
    <source>
        <strain evidence="7">VB521301</strain>
    </source>
</reference>
<keyword evidence="5" id="KW-1133">Transmembrane helix</keyword>
<keyword evidence="5" id="KW-0812">Transmembrane</keyword>
<dbReference type="RefSeq" id="WP_050046680.1">
    <property type="nucleotide sequence ID" value="NZ_JHEG04000001.1"/>
</dbReference>
<evidence type="ECO:0000256" key="2">
    <source>
        <dbReference type="ARBA" id="ARBA00022723"/>
    </source>
</evidence>
<feature type="transmembrane region" description="Helical" evidence="5">
    <location>
        <begin position="239"/>
        <end position="261"/>
    </location>
</feature>
<keyword evidence="5" id="KW-0472">Membrane</keyword>
<feature type="region of interest" description="Disordered" evidence="4">
    <location>
        <begin position="18"/>
        <end position="90"/>
    </location>
</feature>
<evidence type="ECO:0000313" key="8">
    <source>
        <dbReference type="Proteomes" id="UP000029738"/>
    </source>
</evidence>
<organism evidence="7 8">
    <name type="scientific">Tolypothrix bouteillei VB521301</name>
    <dbReference type="NCBI Taxonomy" id="1479485"/>
    <lineage>
        <taxon>Bacteria</taxon>
        <taxon>Bacillati</taxon>
        <taxon>Cyanobacteriota</taxon>
        <taxon>Cyanophyceae</taxon>
        <taxon>Nostocales</taxon>
        <taxon>Tolypothrichaceae</taxon>
        <taxon>Tolypothrix</taxon>
    </lineage>
</organism>
<dbReference type="GO" id="GO:0016717">
    <property type="term" value="F:oxidoreductase activity, acting on paired donors, with oxidation of a pair of donors resulting in the reduction of molecular oxygen to two molecules of water"/>
    <property type="evidence" value="ECO:0007669"/>
    <property type="project" value="TreeGrafter"/>
</dbReference>
<sequence length="552" mass="63770">MNAIVQAFKHAQIFRRQENDREPSEVVVRDPRIIEQTNSIKTQKKPESTYDAIATKTPLTTPNDSHQEKPEPPLDEAREEVPNEPPPSLPNAWIYDGQVYDLSDFIKRHPGGEFFIGRMKNRDITILVNIFHPNPQKVKKILKKYALNREAVPEDVHPKYAAPEFLFHEGFDGWRDTPKFDFDSQERLLDRIKTRLNTPEMKKKIAHMDFMFDAIALILGIIYILVQVLRLGFTQYMPIYLFVPLMVALRISLAGAGHYFIHRPQVGLNKALEQVFDINYVPMAFVVTDGHSLMHHPCTQSEVDIKRNVFTAMLELPRFYRVPVHTIHKLAHVLTGMLVRASEICILGFKFGVKDLYGSWQRSLLHYVGLIAMRILLLGELILFAIHGDIVAWFAQFILTVWISTFMIVASHDFEEIEKDDAIKQAEDWAVFQIQNSYDLTMIGNKYVDCFLSAGLSPHRVHHVLPYQKSGFANIISEDIVREEAAKYNVVWSKPKNFFLDRLPILLRHYLFHSSRMAKENNFTLLKEHFHPQALLRSMKYVLEGIVGIGSI</sequence>
<reference evidence="7" key="1">
    <citation type="journal article" date="2015" name="Genome Announc.">
        <title>Draft Genome Sequence of Tolypothrix boutellei Strain VB521301.</title>
        <authorList>
            <person name="Chandrababunaidu M.M."/>
            <person name="Singh D."/>
            <person name="Sen D."/>
            <person name="Bhan S."/>
            <person name="Das S."/>
            <person name="Gupta A."/>
            <person name="Adhikary S.P."/>
            <person name="Tripathy S."/>
        </authorList>
    </citation>
    <scope>NUCLEOTIDE SEQUENCE</scope>
    <source>
        <strain evidence="7">VB521301</strain>
    </source>
</reference>
<keyword evidence="1" id="KW-0349">Heme</keyword>
<evidence type="ECO:0000313" key="7">
    <source>
        <dbReference type="EMBL" id="KAF3889322.1"/>
    </source>
</evidence>
<comment type="caution">
    <text evidence="7">The sequence shown here is derived from an EMBL/GenBank/DDBJ whole genome shotgun (WGS) entry which is preliminary data.</text>
</comment>
<dbReference type="PROSITE" id="PS00191">
    <property type="entry name" value="CYTOCHROME_B5_1"/>
    <property type="match status" value="1"/>
</dbReference>
<keyword evidence="2" id="KW-0479">Metal-binding</keyword>
<feature type="domain" description="Cytochrome b5 heme-binding" evidence="6">
    <location>
        <begin position="94"/>
        <end position="151"/>
    </location>
</feature>
<feature type="transmembrane region" description="Helical" evidence="5">
    <location>
        <begin position="210"/>
        <end position="233"/>
    </location>
</feature>
<dbReference type="InterPro" id="IPR036400">
    <property type="entry name" value="Cyt_B5-like_heme/steroid_sf"/>
</dbReference>
<dbReference type="GO" id="GO:0046872">
    <property type="term" value="F:metal ion binding"/>
    <property type="evidence" value="ECO:0007669"/>
    <property type="project" value="UniProtKB-KW"/>
</dbReference>
<feature type="transmembrane region" description="Helical" evidence="5">
    <location>
        <begin position="390"/>
        <end position="410"/>
    </location>
</feature>
<dbReference type="SUPFAM" id="SSF55856">
    <property type="entry name" value="Cytochrome b5-like heme/steroid binding domain"/>
    <property type="match status" value="1"/>
</dbReference>
<dbReference type="GO" id="GO:0020037">
    <property type="term" value="F:heme binding"/>
    <property type="evidence" value="ECO:0007669"/>
    <property type="project" value="InterPro"/>
</dbReference>
<dbReference type="InterPro" id="IPR001199">
    <property type="entry name" value="Cyt_B5-like_heme/steroid-bd"/>
</dbReference>
<evidence type="ECO:0000256" key="1">
    <source>
        <dbReference type="ARBA" id="ARBA00022617"/>
    </source>
</evidence>
<name>A0A8S9TCH8_9CYAN</name>
<accession>A0A8S9TCH8</accession>
<keyword evidence="3" id="KW-0408">Iron</keyword>
<dbReference type="Gene3D" id="3.10.120.10">
    <property type="entry name" value="Cytochrome b5-like heme/steroid binding domain"/>
    <property type="match status" value="1"/>
</dbReference>